<protein>
    <submittedName>
        <fullName evidence="1">Four helix bundle protein</fullName>
    </submittedName>
</protein>
<dbReference type="RefSeq" id="WP_073245750.1">
    <property type="nucleotide sequence ID" value="NZ_BJNP01000015.1"/>
</dbReference>
<organism evidence="1 2">
    <name type="scientific">Flavobacterium flevense</name>
    <dbReference type="NCBI Taxonomy" id="983"/>
    <lineage>
        <taxon>Bacteria</taxon>
        <taxon>Pseudomonadati</taxon>
        <taxon>Bacteroidota</taxon>
        <taxon>Flavobacteriia</taxon>
        <taxon>Flavobacteriales</taxon>
        <taxon>Flavobacteriaceae</taxon>
        <taxon>Flavobacterium</taxon>
    </lineage>
</organism>
<dbReference type="Pfam" id="PF05635">
    <property type="entry name" value="23S_rRNA_IVP"/>
    <property type="match status" value="1"/>
</dbReference>
<dbReference type="EMBL" id="BJNP01000015">
    <property type="protein sequence ID" value="GEC72088.1"/>
    <property type="molecule type" value="Genomic_DNA"/>
</dbReference>
<dbReference type="InterPro" id="IPR012657">
    <property type="entry name" value="23S_rRNA-intervening_sequence"/>
</dbReference>
<dbReference type="STRING" id="983.SAMN05443543_107200"/>
<comment type="caution">
    <text evidence="1">The sequence shown here is derived from an EMBL/GenBank/DDBJ whole genome shotgun (WGS) entry which is preliminary data.</text>
</comment>
<dbReference type="Proteomes" id="UP000316775">
    <property type="component" value="Unassembled WGS sequence"/>
</dbReference>
<dbReference type="NCBIfam" id="TIGR02436">
    <property type="entry name" value="four helix bundle protein"/>
    <property type="match status" value="1"/>
</dbReference>
<dbReference type="Gene3D" id="1.20.1440.60">
    <property type="entry name" value="23S rRNA-intervening sequence"/>
    <property type="match status" value="1"/>
</dbReference>
<evidence type="ECO:0000313" key="2">
    <source>
        <dbReference type="Proteomes" id="UP000316775"/>
    </source>
</evidence>
<reference evidence="1 2" key="1">
    <citation type="submission" date="2019-06" db="EMBL/GenBank/DDBJ databases">
        <title>Whole genome shotgun sequence of Flavobacterium flevense NBRC 14960.</title>
        <authorList>
            <person name="Hosoyama A."/>
            <person name="Uohara A."/>
            <person name="Ohji S."/>
            <person name="Ichikawa N."/>
        </authorList>
    </citation>
    <scope>NUCLEOTIDE SEQUENCE [LARGE SCALE GENOMIC DNA]</scope>
    <source>
        <strain evidence="1 2">NBRC 14960</strain>
    </source>
</reference>
<name>A0A4Y4AV33_9FLAO</name>
<sequence>MELNEPNFDKIYNLEDRLVRFAGESIFFVRKLEKTFELDYYKNQLIRSSGSAALNYGEAQGTITSNDFIFKVSLTVKELKESRNSLKILDYIKAGDPEEKKWLLTEVEELIAIASKMINNKK</sequence>
<dbReference type="OrthoDB" id="285993at2"/>
<dbReference type="AlphaFoldDB" id="A0A4Y4AV33"/>
<keyword evidence="2" id="KW-1185">Reference proteome</keyword>
<gene>
    <name evidence="1" type="ORF">FFL01_16270</name>
</gene>
<dbReference type="InterPro" id="IPR036583">
    <property type="entry name" value="23S_rRNA_IVS_sf"/>
</dbReference>
<accession>A0A4Y4AV33</accession>
<evidence type="ECO:0000313" key="1">
    <source>
        <dbReference type="EMBL" id="GEC72088.1"/>
    </source>
</evidence>
<proteinExistence type="predicted"/>
<dbReference type="SUPFAM" id="SSF158446">
    <property type="entry name" value="IVS-encoded protein-like"/>
    <property type="match status" value="1"/>
</dbReference>